<sequence>MSSPAGNYKAVALSAIGRHWEPRSQYVGTYDKHWEEEVFPSLPEDFDEQHYQCAPEDQQIAYPKRRISMEISSEQYENSISGFLMIDCEVRSADIFYFSLSEDETQLAQWDEDDEDSWLRRRIVYFIRSLAPAERWGNIEFDHSYDFQLFRWRQLDTGGFPERDITLLGMLRRRWKRLHQRVWRHHIQRAGTNVAPAVRRTVNDPLQGHGLVRQPGLVYQRIWLVEYTR</sequence>
<evidence type="ECO:0000313" key="2">
    <source>
        <dbReference type="EMBL" id="NHZ66942.1"/>
    </source>
</evidence>
<gene>
    <name evidence="2" type="ORF">F1735_32485</name>
</gene>
<dbReference type="Pfam" id="PF09937">
    <property type="entry name" value="DUF2169"/>
    <property type="match status" value="1"/>
</dbReference>
<comment type="caution">
    <text evidence="2">The sequence shown here is derived from an EMBL/GenBank/DDBJ whole genome shotgun (WGS) entry which is preliminary data.</text>
</comment>
<organism evidence="2 3">
    <name type="scientific">Massilia genomosp. 1</name>
    <dbReference type="NCBI Taxonomy" id="2609280"/>
    <lineage>
        <taxon>Bacteria</taxon>
        <taxon>Pseudomonadati</taxon>
        <taxon>Pseudomonadota</taxon>
        <taxon>Betaproteobacteria</taxon>
        <taxon>Burkholderiales</taxon>
        <taxon>Oxalobacteraceae</taxon>
        <taxon>Telluria group</taxon>
        <taxon>Massilia</taxon>
    </lineage>
</organism>
<protein>
    <submittedName>
        <fullName evidence="2">DUF2169 domain-containing protein</fullName>
    </submittedName>
</protein>
<dbReference type="Proteomes" id="UP000610594">
    <property type="component" value="Unassembled WGS sequence"/>
</dbReference>
<dbReference type="InterPro" id="IPR018683">
    <property type="entry name" value="DUF2169"/>
</dbReference>
<dbReference type="EMBL" id="WHJF01000200">
    <property type="protein sequence ID" value="NHZ66942.1"/>
    <property type="molecule type" value="Genomic_DNA"/>
</dbReference>
<accession>A0ABX0MY79</accession>
<reference evidence="2 3" key="1">
    <citation type="submission" date="2019-10" db="EMBL/GenBank/DDBJ databases">
        <title>Taxonomy of Antarctic Massilia spp.: description of Massilia rubra sp. nov., Massilia aquatica sp. nov., Massilia mucilaginosa sp. nov., Massilia frigida sp. nov. isolated from streams, lakes and regoliths.</title>
        <authorList>
            <person name="Holochova P."/>
            <person name="Sedlacek I."/>
            <person name="Kralova S."/>
            <person name="Maslanova I."/>
            <person name="Busse H.-J."/>
            <person name="Stankova E."/>
            <person name="Vrbovska V."/>
            <person name="Kovarovic V."/>
            <person name="Bartak M."/>
            <person name="Svec P."/>
            <person name="Pantucek R."/>
        </authorList>
    </citation>
    <scope>NUCLEOTIDE SEQUENCE [LARGE SCALE GENOMIC DNA]</scope>
    <source>
        <strain evidence="2 3">CCM 8694</strain>
    </source>
</reference>
<evidence type="ECO:0000259" key="1">
    <source>
        <dbReference type="Pfam" id="PF09937"/>
    </source>
</evidence>
<proteinExistence type="predicted"/>
<evidence type="ECO:0000313" key="3">
    <source>
        <dbReference type="Proteomes" id="UP000610594"/>
    </source>
</evidence>
<feature type="domain" description="DUF2169" evidence="1">
    <location>
        <begin position="5"/>
        <end position="63"/>
    </location>
</feature>
<name>A0ABX0MY79_9BURK</name>
<keyword evidence="3" id="KW-1185">Reference proteome</keyword>